<feature type="signal peptide" evidence="1">
    <location>
        <begin position="1"/>
        <end position="23"/>
    </location>
</feature>
<feature type="chain" id="PRO_5046938934" evidence="1">
    <location>
        <begin position="24"/>
        <end position="175"/>
    </location>
</feature>
<reference evidence="2 3" key="1">
    <citation type="submission" date="2022-01" db="EMBL/GenBank/DDBJ databases">
        <title>Collection of gut derived symbiotic bacterial strains cultured from healthy donors.</title>
        <authorList>
            <person name="Lin H."/>
            <person name="Kohout C."/>
            <person name="Waligurski E."/>
            <person name="Pamer E.G."/>
        </authorList>
    </citation>
    <scope>NUCLEOTIDE SEQUENCE [LARGE SCALE GENOMIC DNA]</scope>
    <source>
        <strain evidence="2 3">DFI.7.58</strain>
    </source>
</reference>
<evidence type="ECO:0000256" key="1">
    <source>
        <dbReference type="SAM" id="SignalP"/>
    </source>
</evidence>
<organism evidence="2 3">
    <name type="scientific">Anaeromassilibacillus senegalensis</name>
    <dbReference type="NCBI Taxonomy" id="1673717"/>
    <lineage>
        <taxon>Bacteria</taxon>
        <taxon>Bacillati</taxon>
        <taxon>Bacillota</taxon>
        <taxon>Clostridia</taxon>
        <taxon>Eubacteriales</taxon>
        <taxon>Acutalibacteraceae</taxon>
        <taxon>Anaeromassilibacillus</taxon>
    </lineage>
</organism>
<protein>
    <submittedName>
        <fullName evidence="2">Uncharacterized protein</fullName>
    </submittedName>
</protein>
<evidence type="ECO:0000313" key="3">
    <source>
        <dbReference type="Proteomes" id="UP001298681"/>
    </source>
</evidence>
<evidence type="ECO:0000313" key="2">
    <source>
        <dbReference type="EMBL" id="MCG4610216.1"/>
    </source>
</evidence>
<dbReference type="Proteomes" id="UP001298681">
    <property type="component" value="Unassembled WGS sequence"/>
</dbReference>
<dbReference type="RefSeq" id="WP_191362797.1">
    <property type="nucleotide sequence ID" value="NZ_JAKNHQ010000004.1"/>
</dbReference>
<keyword evidence="1" id="KW-0732">Signal</keyword>
<keyword evidence="3" id="KW-1185">Reference proteome</keyword>
<dbReference type="EMBL" id="JAKNHQ010000004">
    <property type="protein sequence ID" value="MCG4610216.1"/>
    <property type="molecule type" value="Genomic_DNA"/>
</dbReference>
<accession>A0ABS9MHL2</accession>
<proteinExistence type="predicted"/>
<dbReference type="PROSITE" id="PS51257">
    <property type="entry name" value="PROKAR_LIPOPROTEIN"/>
    <property type="match status" value="1"/>
</dbReference>
<comment type="caution">
    <text evidence="2">The sequence shown here is derived from an EMBL/GenBank/DDBJ whole genome shotgun (WGS) entry which is preliminary data.</text>
</comment>
<gene>
    <name evidence="2" type="ORF">L0P57_04610</name>
</gene>
<sequence>MRRAALFLLPLLACLLSACTAAAQPLEPADLVFHFSCKAEITSGETQVSCEVDRTGPGILRVSIVKPDDLSGMDYYWSGEGFSVAYAGLEAQSDACTLPQNNFALILQQTLDYACRPDVLTAGQDGVFSGSFDGCDFSLTANAETGQIESLSIPQKEFTAQFLYDPPAERTLLVK</sequence>
<name>A0ABS9MHL2_9FIRM</name>